<dbReference type="PANTHER" id="PTHR10219">
    <property type="entry name" value="GLYCOLIPID TRANSFER PROTEIN-RELATED"/>
    <property type="match status" value="1"/>
</dbReference>
<dbReference type="WBParaSite" id="ALUE_0000694701-mRNA-1">
    <property type="protein sequence ID" value="ALUE_0000694701-mRNA-1"/>
    <property type="gene ID" value="ALUE_0000694701"/>
</dbReference>
<dbReference type="GO" id="GO:0016020">
    <property type="term" value="C:membrane"/>
    <property type="evidence" value="ECO:0007669"/>
    <property type="project" value="TreeGrafter"/>
</dbReference>
<keyword evidence="1" id="KW-0813">Transport</keyword>
<protein>
    <submittedName>
        <fullName evidence="4">GLTP domain-containing protein</fullName>
    </submittedName>
</protein>
<keyword evidence="3" id="KW-1185">Reference proteome</keyword>
<organism evidence="3 4">
    <name type="scientific">Ascaris lumbricoides</name>
    <name type="common">Giant roundworm</name>
    <dbReference type="NCBI Taxonomy" id="6252"/>
    <lineage>
        <taxon>Eukaryota</taxon>
        <taxon>Metazoa</taxon>
        <taxon>Ecdysozoa</taxon>
        <taxon>Nematoda</taxon>
        <taxon>Chromadorea</taxon>
        <taxon>Rhabditida</taxon>
        <taxon>Spirurina</taxon>
        <taxon>Ascaridomorpha</taxon>
        <taxon>Ascaridoidea</taxon>
        <taxon>Ascarididae</taxon>
        <taxon>Ascaris</taxon>
    </lineage>
</organism>
<dbReference type="InterPro" id="IPR036497">
    <property type="entry name" value="GLTP_sf"/>
</dbReference>
<dbReference type="Gene3D" id="1.10.3520.10">
    <property type="entry name" value="Glycolipid transfer protein"/>
    <property type="match status" value="1"/>
</dbReference>
<dbReference type="GO" id="GO:1902387">
    <property type="term" value="F:ceramide 1-phosphate binding"/>
    <property type="evidence" value="ECO:0007669"/>
    <property type="project" value="TreeGrafter"/>
</dbReference>
<dbReference type="Proteomes" id="UP000036681">
    <property type="component" value="Unplaced"/>
</dbReference>
<dbReference type="GO" id="GO:1902388">
    <property type="term" value="F:ceramide 1-phosphate transfer activity"/>
    <property type="evidence" value="ECO:0007669"/>
    <property type="project" value="TreeGrafter"/>
</dbReference>
<dbReference type="AlphaFoldDB" id="A0A0M3HVH0"/>
<evidence type="ECO:0000313" key="4">
    <source>
        <dbReference type="WBParaSite" id="ALUE_0000694701-mRNA-1"/>
    </source>
</evidence>
<dbReference type="PANTHER" id="PTHR10219:SF25">
    <property type="entry name" value="PLECKSTRIN HOMOLOGY DOMAIN-CONTAINING FAMILY A MEMBER 8"/>
    <property type="match status" value="1"/>
</dbReference>
<evidence type="ECO:0000259" key="2">
    <source>
        <dbReference type="Pfam" id="PF08718"/>
    </source>
</evidence>
<evidence type="ECO:0000313" key="3">
    <source>
        <dbReference type="Proteomes" id="UP000036681"/>
    </source>
</evidence>
<sequence>MKPIVRQNRPIASERAKPRMAYEKSCAFSDGLPDHQCAKHVADTGSRTRHTNGRSSGSNIFCCTIDILPRYRQRMTSGSCGEVRTYFSHAERMFPEIENGKVPTEQFLMACQGIADFVGFLGTAFTPVKNDISGNVAKVRSKFESNKEKFKYLEDLIDDDLAQNGGKLGYATEGLLWLKRGLEFMLELLTEMVREYRSSADKNATESLVDIINKAYVATLKRHHGFVSKQLFKVVIIAAPYRRTILKALAEGNEGIDDICIDHIAAHLDNFRINVAHVVDYYVEKKLDTPNPTPTSLTQLKN</sequence>
<proteinExistence type="predicted"/>
<dbReference type="SUPFAM" id="SSF110004">
    <property type="entry name" value="Glycolipid transfer protein, GLTP"/>
    <property type="match status" value="1"/>
</dbReference>
<dbReference type="Pfam" id="PF08718">
    <property type="entry name" value="GLTP"/>
    <property type="match status" value="1"/>
</dbReference>
<dbReference type="FunFam" id="1.10.3520.10:FF:000001">
    <property type="entry name" value="Pleckstrin domain-containing family A member 8"/>
    <property type="match status" value="1"/>
</dbReference>
<accession>A0A0M3HVH0</accession>
<reference evidence="4" key="1">
    <citation type="submission" date="2017-02" db="UniProtKB">
        <authorList>
            <consortium name="WormBaseParasite"/>
        </authorList>
    </citation>
    <scope>IDENTIFICATION</scope>
</reference>
<feature type="domain" description="Glycolipid transfer protein" evidence="2">
    <location>
        <begin position="102"/>
        <end position="250"/>
    </location>
</feature>
<dbReference type="InterPro" id="IPR014830">
    <property type="entry name" value="Glycolipid_transfer_prot_dom"/>
</dbReference>
<dbReference type="GO" id="GO:0005829">
    <property type="term" value="C:cytosol"/>
    <property type="evidence" value="ECO:0007669"/>
    <property type="project" value="TreeGrafter"/>
</dbReference>
<evidence type="ECO:0000256" key="1">
    <source>
        <dbReference type="ARBA" id="ARBA00022448"/>
    </source>
</evidence>
<name>A0A0M3HVH0_ASCLU</name>